<evidence type="ECO:0000259" key="2">
    <source>
        <dbReference type="Pfam" id="PF16274"/>
    </source>
</evidence>
<accession>A0A8B9D037</accession>
<reference evidence="3" key="2">
    <citation type="submission" date="2025-09" db="UniProtKB">
        <authorList>
            <consortium name="Ensembl"/>
        </authorList>
    </citation>
    <scope>IDENTIFICATION</scope>
</reference>
<proteinExistence type="predicted"/>
<keyword evidence="4" id="KW-1185">Reference proteome</keyword>
<reference evidence="3" key="1">
    <citation type="submission" date="2025-08" db="UniProtKB">
        <authorList>
            <consortium name="Ensembl"/>
        </authorList>
    </citation>
    <scope>IDENTIFICATION</scope>
</reference>
<dbReference type="AlphaFoldDB" id="A0A8B9D037"/>
<feature type="compositionally biased region" description="Gly residues" evidence="1">
    <location>
        <begin position="51"/>
        <end position="60"/>
    </location>
</feature>
<feature type="compositionally biased region" description="Low complexity" evidence="1">
    <location>
        <begin position="61"/>
        <end position="81"/>
    </location>
</feature>
<dbReference type="GO" id="GO:0000381">
    <property type="term" value="P:regulation of alternative mRNA splicing, via spliceosome"/>
    <property type="evidence" value="ECO:0007669"/>
    <property type="project" value="TreeGrafter"/>
</dbReference>
<dbReference type="Pfam" id="PF16274">
    <property type="entry name" value="Qua1"/>
    <property type="match status" value="1"/>
</dbReference>
<dbReference type="InterPro" id="IPR045071">
    <property type="entry name" value="BBP-like"/>
</dbReference>
<dbReference type="GeneTree" id="ENSGT00940000157134"/>
<organism evidence="3 4">
    <name type="scientific">Anser brachyrhynchus</name>
    <name type="common">Pink-footed goose</name>
    <dbReference type="NCBI Taxonomy" id="132585"/>
    <lineage>
        <taxon>Eukaryota</taxon>
        <taxon>Metazoa</taxon>
        <taxon>Chordata</taxon>
        <taxon>Craniata</taxon>
        <taxon>Vertebrata</taxon>
        <taxon>Euteleostomi</taxon>
        <taxon>Archelosauria</taxon>
        <taxon>Archosauria</taxon>
        <taxon>Dinosauria</taxon>
        <taxon>Saurischia</taxon>
        <taxon>Theropoda</taxon>
        <taxon>Coelurosauria</taxon>
        <taxon>Aves</taxon>
        <taxon>Neognathae</taxon>
        <taxon>Galloanserae</taxon>
        <taxon>Anseriformes</taxon>
        <taxon>Anatidae</taxon>
        <taxon>Anserinae</taxon>
        <taxon>Anser</taxon>
    </lineage>
</organism>
<dbReference type="GO" id="GO:0005634">
    <property type="term" value="C:nucleus"/>
    <property type="evidence" value="ECO:0007669"/>
    <property type="project" value="TreeGrafter"/>
</dbReference>
<feature type="compositionally biased region" description="Basic and acidic residues" evidence="1">
    <location>
        <begin position="116"/>
        <end position="125"/>
    </location>
</feature>
<name>A0A8B9D037_9AVES</name>
<feature type="compositionally biased region" description="Low complexity" evidence="1">
    <location>
        <begin position="99"/>
        <end position="110"/>
    </location>
</feature>
<dbReference type="Proteomes" id="UP000694426">
    <property type="component" value="Unplaced"/>
</dbReference>
<feature type="domain" description="KHDRBS Qua1" evidence="2">
    <location>
        <begin position="125"/>
        <end position="177"/>
    </location>
</feature>
<dbReference type="Gene3D" id="3.30.1370.10">
    <property type="entry name" value="K Homology domain, type 1"/>
    <property type="match status" value="1"/>
</dbReference>
<gene>
    <name evidence="3" type="primary">KHDRBS2</name>
</gene>
<evidence type="ECO:0000313" key="4">
    <source>
        <dbReference type="Proteomes" id="UP000694426"/>
    </source>
</evidence>
<dbReference type="GO" id="GO:0008143">
    <property type="term" value="F:poly(A) binding"/>
    <property type="evidence" value="ECO:0007669"/>
    <property type="project" value="TreeGrafter"/>
</dbReference>
<dbReference type="GO" id="GO:0003729">
    <property type="term" value="F:mRNA binding"/>
    <property type="evidence" value="ECO:0007669"/>
    <property type="project" value="TreeGrafter"/>
</dbReference>
<evidence type="ECO:0000313" key="3">
    <source>
        <dbReference type="Ensembl" id="ENSABRP00000025897.1"/>
    </source>
</evidence>
<feature type="region of interest" description="Disordered" evidence="1">
    <location>
        <begin position="1"/>
        <end position="125"/>
    </location>
</feature>
<sequence>GGRGERVAHWRAGRRRRRRTKKRVGGGRVGTSSARRAEPGTRTAPAPRAAKGGGGAGGAEGSAPPREGAAGAALRCAPAGRRAGRARRRKRRRRRWPEARSQPAAAQPAPGLASRRGPEEMEQEKYLPELMAEKDSLDPSFVHAMRLLADEIEKFQGSEGKKEDEEKKYLDVISNKNIKLSERVLIPVKQYPKIEACPATSI</sequence>
<dbReference type="PANTHER" id="PTHR11208">
    <property type="entry name" value="RNA-BINDING PROTEIN RELATED"/>
    <property type="match status" value="1"/>
</dbReference>
<dbReference type="InterPro" id="IPR032571">
    <property type="entry name" value="Qua1_dom"/>
</dbReference>
<dbReference type="Ensembl" id="ENSABRT00000036253.1">
    <property type="protein sequence ID" value="ENSABRP00000025897.1"/>
    <property type="gene ID" value="ENSABRG00000021697.1"/>
</dbReference>
<feature type="compositionally biased region" description="Basic residues" evidence="1">
    <location>
        <begin position="9"/>
        <end position="25"/>
    </location>
</feature>
<protein>
    <submittedName>
        <fullName evidence="3">KH RNA binding domain containing, signal transduction associated 2</fullName>
    </submittedName>
</protein>
<dbReference type="PANTHER" id="PTHR11208:SF34">
    <property type="entry name" value="KH DOMAIN-CONTAINING, RNA-BINDING, SIGNAL TRANSDUCTION-ASSOCIATED PROTEIN 2"/>
    <property type="match status" value="1"/>
</dbReference>
<feature type="compositionally biased region" description="Low complexity" evidence="1">
    <location>
        <begin position="30"/>
        <end position="50"/>
    </location>
</feature>
<evidence type="ECO:0000256" key="1">
    <source>
        <dbReference type="SAM" id="MobiDB-lite"/>
    </source>
</evidence>
<dbReference type="InterPro" id="IPR036612">
    <property type="entry name" value="KH_dom_type_1_sf"/>
</dbReference>
<feature type="compositionally biased region" description="Basic residues" evidence="1">
    <location>
        <begin position="82"/>
        <end position="95"/>
    </location>
</feature>